<reference evidence="2 3" key="1">
    <citation type="submission" date="2019-04" db="EMBL/GenBank/DDBJ databases">
        <title>Annotation for the trematode Fasciola gigantica.</title>
        <authorList>
            <person name="Choi Y.-J."/>
        </authorList>
    </citation>
    <scope>NUCLEOTIDE SEQUENCE [LARGE SCALE GENOMIC DNA]</scope>
    <source>
        <strain evidence="2">Uganda_cow_1</strain>
    </source>
</reference>
<accession>A0A504YDQ5</accession>
<sequence length="110" mass="12184">MTKARRDYIDEVDTILTDSTKFTGSKEEEDRTQTAEEQLTAAQNYISNGNCEQLRPAGTSIPRLYDLPKIHKSGVPLRLILGTGISPTTLLLVVSPIYWIQYAEALLGTA</sequence>
<dbReference type="Proteomes" id="UP000316759">
    <property type="component" value="Unassembled WGS sequence"/>
</dbReference>
<keyword evidence="3" id="KW-1185">Reference proteome</keyword>
<comment type="caution">
    <text evidence="2">The sequence shown here is derived from an EMBL/GenBank/DDBJ whole genome shotgun (WGS) entry which is preliminary data.</text>
</comment>
<dbReference type="OrthoDB" id="10029313at2759"/>
<keyword evidence="1" id="KW-0472">Membrane</keyword>
<keyword evidence="1" id="KW-1133">Transmembrane helix</keyword>
<evidence type="ECO:0000256" key="1">
    <source>
        <dbReference type="SAM" id="Phobius"/>
    </source>
</evidence>
<evidence type="ECO:0000313" key="2">
    <source>
        <dbReference type="EMBL" id="TPP56180.1"/>
    </source>
</evidence>
<keyword evidence="1" id="KW-0812">Transmembrane</keyword>
<dbReference type="EMBL" id="SUNJ01014913">
    <property type="protein sequence ID" value="TPP56180.1"/>
    <property type="molecule type" value="Genomic_DNA"/>
</dbReference>
<feature type="transmembrane region" description="Helical" evidence="1">
    <location>
        <begin position="79"/>
        <end position="100"/>
    </location>
</feature>
<organism evidence="2 3">
    <name type="scientific">Fasciola gigantica</name>
    <name type="common">Giant liver fluke</name>
    <dbReference type="NCBI Taxonomy" id="46835"/>
    <lineage>
        <taxon>Eukaryota</taxon>
        <taxon>Metazoa</taxon>
        <taxon>Spiralia</taxon>
        <taxon>Lophotrochozoa</taxon>
        <taxon>Platyhelminthes</taxon>
        <taxon>Trematoda</taxon>
        <taxon>Digenea</taxon>
        <taxon>Plagiorchiida</taxon>
        <taxon>Echinostomata</taxon>
        <taxon>Echinostomatoidea</taxon>
        <taxon>Fasciolidae</taxon>
        <taxon>Fasciola</taxon>
    </lineage>
</organism>
<gene>
    <name evidence="2" type="ORF">FGIG_10564</name>
</gene>
<name>A0A504YDQ5_FASGI</name>
<proteinExistence type="predicted"/>
<protein>
    <submittedName>
        <fullName evidence="2">Uncharacterized protein</fullName>
    </submittedName>
</protein>
<evidence type="ECO:0000313" key="3">
    <source>
        <dbReference type="Proteomes" id="UP000316759"/>
    </source>
</evidence>
<dbReference type="AlphaFoldDB" id="A0A504YDQ5"/>